<dbReference type="FunCoup" id="E1Z918">
    <property type="interactions" value="562"/>
</dbReference>
<dbReference type="GeneID" id="17357205"/>
<feature type="compositionally biased region" description="Basic and acidic residues" evidence="1">
    <location>
        <begin position="297"/>
        <end position="312"/>
    </location>
</feature>
<dbReference type="PANTHER" id="PTHR34060:SF2">
    <property type="entry name" value="OS03G0837900 PROTEIN"/>
    <property type="match status" value="1"/>
</dbReference>
<sequence length="924" mass="100637">MRPPEGAASSAFTYTHCTLHSPARHQQLAQPLRDGRSLQTPRHPRRQQRAPPLSSAAGYAGSSYGGGSSSSSVPRSTVKVYEAAKQDSGKRIVAETVVQAPVDVVWRVLTNYERLADFVPNLESCERLPSPRTGRVWIRQRGCSQGVLWRLEAEAVIAVEEVRLPLGRREARFNMVDGDFKEMSGRWVVEPDPSSAVGMATLLRFDITVQPKISLPSSVVSYVVRAGLPANIQAVSRRAEEIAATKLRASGLARWAGIEDDPPIPVQLPPPEVGRLSWEQEVAEEQAARCAAAAVDEASRQRRQAEGRDDTLPSKGPFWRLTGSTFPEAAPLTADRQRQQQGAGPADPQPQQEEQTLRPLQLQQQADPQSLYLGVVSVPLPPAGNRSTMQPETQDELNQRQEVKEQLQAAYPAFGLRRADSRASSNGSSTVSPTSNALPVPTGLGSSGSSRAVPAGAAEVHLRRLDTFDMLHRRAVAAITIDASPEAVWDVLTDYNRLAEFIPNLAVSQRIALPSNAPANIIRIRQVGYKRMLYMCLHAESVLDLIEKPQGEIQFRQVAGDFERFQGKWMLQGLPLSGNSSSTTSDAEPSASQTQLKYAVEIVIPRSTRMLGVLEPLLERTVFEDVPSNLAAIKQRVESLQAERDIRRLEEAGESAAATALRHMVDDFAVLVAELERCFGTNGVLPTRSELREMNRRPKGYWDSPENVRAELDEFIEEQGLPPGGCSSKSFMQSALHGNRYAMRLVGRKCRLPYLAFSPVLEALCPQKMTLYGAGRYDIARAVERWGGLYELAGELGYAVTGSRKPGFSEWQEHISELAASTGLSGREGLFELASKTYAARRSMQGSVDGGEDMALADILTADAVGARAASANSKASAENGAIVGRSSSSAKGAGTGKAKTKPATTTTKRNRVAPNIREEIDAW</sequence>
<dbReference type="RefSeq" id="XP_005849540.1">
    <property type="nucleotide sequence ID" value="XM_005849478.1"/>
</dbReference>
<gene>
    <name evidence="3" type="ORF">CHLNCDRAFT_57236</name>
</gene>
<dbReference type="KEGG" id="cvr:CHLNCDRAFT_57236"/>
<feature type="region of interest" description="Disordered" evidence="1">
    <location>
        <begin position="876"/>
        <end position="924"/>
    </location>
</feature>
<dbReference type="PANTHER" id="PTHR34060">
    <property type="entry name" value="POLYKETIDE CYCLASE / DEHYDRASE AND LIPID TRANSPORT PROTEIN"/>
    <property type="match status" value="1"/>
</dbReference>
<dbReference type="EMBL" id="GL433839">
    <property type="protein sequence ID" value="EFN57438.1"/>
    <property type="molecule type" value="Genomic_DNA"/>
</dbReference>
<dbReference type="OMA" id="MDINWFE"/>
<feature type="compositionally biased region" description="Low complexity" evidence="1">
    <location>
        <begin position="876"/>
        <end position="893"/>
    </location>
</feature>
<feature type="domain" description="Coenzyme Q-binding protein COQ10 START" evidence="2">
    <location>
        <begin position="481"/>
        <end position="626"/>
    </location>
</feature>
<organism evidence="4">
    <name type="scientific">Chlorella variabilis</name>
    <name type="common">Green alga</name>
    <dbReference type="NCBI Taxonomy" id="554065"/>
    <lineage>
        <taxon>Eukaryota</taxon>
        <taxon>Viridiplantae</taxon>
        <taxon>Chlorophyta</taxon>
        <taxon>core chlorophytes</taxon>
        <taxon>Trebouxiophyceae</taxon>
        <taxon>Chlorellales</taxon>
        <taxon>Chlorellaceae</taxon>
        <taxon>Chlorella clade</taxon>
        <taxon>Chlorella</taxon>
    </lineage>
</organism>
<dbReference type="AlphaFoldDB" id="E1Z918"/>
<feature type="region of interest" description="Disordered" evidence="1">
    <location>
        <begin position="419"/>
        <end position="452"/>
    </location>
</feature>
<protein>
    <recommendedName>
        <fullName evidence="2">Coenzyme Q-binding protein COQ10 START domain-containing protein</fullName>
    </recommendedName>
</protein>
<dbReference type="Proteomes" id="UP000008141">
    <property type="component" value="Unassembled WGS sequence"/>
</dbReference>
<evidence type="ECO:0000259" key="2">
    <source>
        <dbReference type="Pfam" id="PF03364"/>
    </source>
</evidence>
<keyword evidence="4" id="KW-1185">Reference proteome</keyword>
<feature type="compositionally biased region" description="Low complexity" evidence="1">
    <location>
        <begin position="49"/>
        <end position="62"/>
    </location>
</feature>
<reference evidence="3 4" key="1">
    <citation type="journal article" date="2010" name="Plant Cell">
        <title>The Chlorella variabilis NC64A genome reveals adaptation to photosymbiosis, coevolution with viruses, and cryptic sex.</title>
        <authorList>
            <person name="Blanc G."/>
            <person name="Duncan G."/>
            <person name="Agarkova I."/>
            <person name="Borodovsky M."/>
            <person name="Gurnon J."/>
            <person name="Kuo A."/>
            <person name="Lindquist E."/>
            <person name="Lucas S."/>
            <person name="Pangilinan J."/>
            <person name="Polle J."/>
            <person name="Salamov A."/>
            <person name="Terry A."/>
            <person name="Yamada T."/>
            <person name="Dunigan D.D."/>
            <person name="Grigoriev I.V."/>
            <person name="Claverie J.M."/>
            <person name="Van Etten J.L."/>
        </authorList>
    </citation>
    <scope>NUCLEOTIDE SEQUENCE [LARGE SCALE GENOMIC DNA]</scope>
    <source>
        <strain evidence="3 4">NC64A</strain>
    </source>
</reference>
<feature type="compositionally biased region" description="Low complexity" evidence="1">
    <location>
        <begin position="424"/>
        <end position="436"/>
    </location>
</feature>
<dbReference type="eggNOG" id="ENOG502QSKB">
    <property type="taxonomic scope" value="Eukaryota"/>
</dbReference>
<dbReference type="STRING" id="554065.E1Z918"/>
<dbReference type="InParanoid" id="E1Z918"/>
<feature type="region of interest" description="Disordered" evidence="1">
    <location>
        <begin position="20"/>
        <end position="74"/>
    </location>
</feature>
<dbReference type="InterPro" id="IPR023393">
    <property type="entry name" value="START-like_dom_sf"/>
</dbReference>
<feature type="region of interest" description="Disordered" evidence="1">
    <location>
        <begin position="293"/>
        <end position="358"/>
    </location>
</feature>
<feature type="domain" description="Coenzyme Q-binding protein COQ10 START" evidence="2">
    <location>
        <begin position="98"/>
        <end position="234"/>
    </location>
</feature>
<dbReference type="OrthoDB" id="2779at2759"/>
<evidence type="ECO:0000313" key="3">
    <source>
        <dbReference type="EMBL" id="EFN57438.1"/>
    </source>
</evidence>
<dbReference type="Gene3D" id="3.30.530.20">
    <property type="match status" value="2"/>
</dbReference>
<dbReference type="SUPFAM" id="SSF55961">
    <property type="entry name" value="Bet v1-like"/>
    <property type="match status" value="2"/>
</dbReference>
<dbReference type="Pfam" id="PF03364">
    <property type="entry name" value="Polyketide_cyc"/>
    <property type="match status" value="2"/>
</dbReference>
<evidence type="ECO:0000256" key="1">
    <source>
        <dbReference type="SAM" id="MobiDB-lite"/>
    </source>
</evidence>
<feature type="compositionally biased region" description="Low complexity" evidence="1">
    <location>
        <begin position="339"/>
        <end position="354"/>
    </location>
</feature>
<accession>E1Z918</accession>
<proteinExistence type="predicted"/>
<feature type="region of interest" description="Disordered" evidence="1">
    <location>
        <begin position="376"/>
        <end position="402"/>
    </location>
</feature>
<dbReference type="InterPro" id="IPR005031">
    <property type="entry name" value="COQ10_START"/>
</dbReference>
<name>E1Z918_CHLVA</name>
<evidence type="ECO:0000313" key="4">
    <source>
        <dbReference type="Proteomes" id="UP000008141"/>
    </source>
</evidence>